<dbReference type="InterPro" id="IPR053217">
    <property type="entry name" value="ACC_Biotin_Carrier"/>
</dbReference>
<evidence type="ECO:0000259" key="4">
    <source>
        <dbReference type="PROSITE" id="PS50968"/>
    </source>
</evidence>
<dbReference type="SUPFAM" id="SSF51230">
    <property type="entry name" value="Single hybrid motif"/>
    <property type="match status" value="1"/>
</dbReference>
<dbReference type="EMBL" id="CP003282">
    <property type="protein sequence ID" value="AFG38250.1"/>
    <property type="molecule type" value="Genomic_DNA"/>
</dbReference>
<dbReference type="OrthoDB" id="9811735at2"/>
<dbReference type="PANTHER" id="PTHR47597:SF1">
    <property type="entry name" value="IS A MEMBER OF THE PF|00364 BIOTIN-REQUIRING ENZYMES FAMILY-RELATED"/>
    <property type="match status" value="1"/>
</dbReference>
<accession>H9UL57</accession>
<dbReference type="HOGENOM" id="CLU_016733_3_0_12"/>
<dbReference type="GO" id="GO:0009317">
    <property type="term" value="C:acetyl-CoA carboxylase complex"/>
    <property type="evidence" value="ECO:0007669"/>
    <property type="project" value="InterPro"/>
</dbReference>
<keyword evidence="2" id="KW-0444">Lipid biosynthesis</keyword>
<dbReference type="Pfam" id="PF00364">
    <property type="entry name" value="Biotin_lipoyl"/>
    <property type="match status" value="1"/>
</dbReference>
<evidence type="ECO:0000313" key="5">
    <source>
        <dbReference type="EMBL" id="AFG38250.1"/>
    </source>
</evidence>
<dbReference type="PRINTS" id="PR01071">
    <property type="entry name" value="ACOABIOTINCC"/>
</dbReference>
<evidence type="ECO:0000256" key="2">
    <source>
        <dbReference type="RuleBase" id="RU364072"/>
    </source>
</evidence>
<dbReference type="GO" id="GO:0003989">
    <property type="term" value="F:acetyl-CoA carboxylase activity"/>
    <property type="evidence" value="ECO:0007669"/>
    <property type="project" value="InterPro"/>
</dbReference>
<name>H9UL57_SPIAZ</name>
<keyword evidence="2" id="KW-0276">Fatty acid metabolism</keyword>
<dbReference type="NCBIfam" id="TIGR00531">
    <property type="entry name" value="BCCP"/>
    <property type="match status" value="1"/>
</dbReference>
<dbReference type="eggNOG" id="COG0511">
    <property type="taxonomic scope" value="Bacteria"/>
</dbReference>
<comment type="pathway">
    <text evidence="2">Lipid metabolism; fatty acid biosynthesis.</text>
</comment>
<evidence type="ECO:0000313" key="6">
    <source>
        <dbReference type="Proteomes" id="UP000007383"/>
    </source>
</evidence>
<dbReference type="InterPro" id="IPR011053">
    <property type="entry name" value="Single_hybrid_motif"/>
</dbReference>
<organism evidence="5 6">
    <name type="scientific">Spirochaeta africana (strain ATCC 700263 / DSM 8902 / Z-7692)</name>
    <dbReference type="NCBI Taxonomy" id="889378"/>
    <lineage>
        <taxon>Bacteria</taxon>
        <taxon>Pseudomonadati</taxon>
        <taxon>Spirochaetota</taxon>
        <taxon>Spirochaetia</taxon>
        <taxon>Spirochaetales</taxon>
        <taxon>Spirochaetaceae</taxon>
        <taxon>Spirochaeta</taxon>
    </lineage>
</organism>
<keyword evidence="2" id="KW-0443">Lipid metabolism</keyword>
<feature type="compositionally biased region" description="Low complexity" evidence="3">
    <location>
        <begin position="57"/>
        <end position="90"/>
    </location>
</feature>
<proteinExistence type="predicted"/>
<evidence type="ECO:0000256" key="3">
    <source>
        <dbReference type="SAM" id="MobiDB-lite"/>
    </source>
</evidence>
<feature type="domain" description="Lipoyl-binding" evidence="4">
    <location>
        <begin position="94"/>
        <end position="170"/>
    </location>
</feature>
<dbReference type="Proteomes" id="UP000007383">
    <property type="component" value="Chromosome"/>
</dbReference>
<reference evidence="6" key="1">
    <citation type="journal article" date="2013" name="Stand. Genomic Sci.">
        <title>Complete genome sequence of the halophilic bacterium Spirochaeta africana type strain (Z-7692(T)) from the alkaline Lake Magadi in the East African Rift.</title>
        <authorList>
            <person name="Liolos K."/>
            <person name="Abt B."/>
            <person name="Scheuner C."/>
            <person name="Teshima H."/>
            <person name="Held B."/>
            <person name="Lapidus A."/>
            <person name="Nolan M."/>
            <person name="Lucas S."/>
            <person name="Deshpande S."/>
            <person name="Cheng J.F."/>
            <person name="Tapia R."/>
            <person name="Goodwin L.A."/>
            <person name="Pitluck S."/>
            <person name="Pagani I."/>
            <person name="Ivanova N."/>
            <person name="Mavromatis K."/>
            <person name="Mikhailova N."/>
            <person name="Huntemann M."/>
            <person name="Pati A."/>
            <person name="Chen A."/>
            <person name="Palaniappan K."/>
            <person name="Land M."/>
            <person name="Rohde M."/>
            <person name="Tindall B.J."/>
            <person name="Detter J.C."/>
            <person name="Goker M."/>
            <person name="Bristow J."/>
            <person name="Eisen J.A."/>
            <person name="Markowitz V."/>
            <person name="Hugenholtz P."/>
            <person name="Woyke T."/>
            <person name="Klenk H.P."/>
            <person name="Kyrpides N.C."/>
        </authorList>
    </citation>
    <scope>NUCLEOTIDE SEQUENCE</scope>
    <source>
        <strain evidence="6">ATCC 700263 / DSM 8902 / Z-7692</strain>
    </source>
</reference>
<dbReference type="KEGG" id="sfc:Spiaf_2214"/>
<dbReference type="InterPro" id="IPR001249">
    <property type="entry name" value="AcCoA_biotinCC"/>
</dbReference>
<dbReference type="PROSITE" id="PS50968">
    <property type="entry name" value="BIOTINYL_LIPOYL"/>
    <property type="match status" value="1"/>
</dbReference>
<evidence type="ECO:0000256" key="1">
    <source>
        <dbReference type="ARBA" id="ARBA00003761"/>
    </source>
</evidence>
<keyword evidence="6" id="KW-1185">Reference proteome</keyword>
<dbReference type="PANTHER" id="PTHR47597">
    <property type="entry name" value="IS A MEMBER OF THE PF|00364 BIOTIN-REQUIRING ENZYMES FAMILY-RELATED"/>
    <property type="match status" value="1"/>
</dbReference>
<dbReference type="CDD" id="cd06850">
    <property type="entry name" value="biotinyl_domain"/>
    <property type="match status" value="1"/>
</dbReference>
<dbReference type="RefSeq" id="WP_014456233.1">
    <property type="nucleotide sequence ID" value="NC_017098.1"/>
</dbReference>
<dbReference type="AlphaFoldDB" id="H9UL57"/>
<dbReference type="STRING" id="889378.Spiaf_2214"/>
<dbReference type="UniPathway" id="UPA00094"/>
<comment type="function">
    <text evidence="1 2">This protein is a component of the acetyl coenzyme A carboxylase complex; first, biotin carboxylase catalyzes the carboxylation of the carrier protein and then the transcarboxylase transfers the carboxyl group to form malonyl-CoA.</text>
</comment>
<sequence>MDTQDVFALIEKFDESSLAELKLKDGEFRIHLKKAGAEPTVIHHGHPAAHMHQFPVPTAHAPAPSAPATGAPATGAAAEPAGSESAGQAADSGLEVITSPIVGTFYRAPAPDSPPHAEEGDVIKTGAPLCIIEAMKVMNELEADFDMEIVRVLVENAEMVEFGTPLFEVRRT</sequence>
<keyword evidence="2" id="KW-0092">Biotin</keyword>
<feature type="region of interest" description="Disordered" evidence="3">
    <location>
        <begin position="55"/>
        <end position="90"/>
    </location>
</feature>
<dbReference type="GO" id="GO:0006633">
    <property type="term" value="P:fatty acid biosynthetic process"/>
    <property type="evidence" value="ECO:0007669"/>
    <property type="project" value="UniProtKB-UniPathway"/>
</dbReference>
<protein>
    <recommendedName>
        <fullName evidence="2">Biotin carboxyl carrier protein of acetyl-CoA carboxylase</fullName>
    </recommendedName>
</protein>
<gene>
    <name evidence="5" type="ordered locus">Spiaf_2214</name>
</gene>
<dbReference type="Gene3D" id="2.40.50.100">
    <property type="match status" value="1"/>
</dbReference>
<dbReference type="PATRIC" id="fig|889378.3.peg.2190"/>
<dbReference type="InterPro" id="IPR000089">
    <property type="entry name" value="Biotin_lipoyl"/>
</dbReference>
<keyword evidence="2" id="KW-0275">Fatty acid biosynthesis</keyword>